<evidence type="ECO:0000313" key="10">
    <source>
        <dbReference type="EMBL" id="KAJ0189340.1"/>
    </source>
</evidence>
<comment type="subcellular location">
    <subcellularLocation>
        <location evidence="1">Membrane</location>
        <topology evidence="1">Single-pass type I membrane protein</topology>
    </subcellularLocation>
</comment>
<name>A0A9R1WUC8_LACSA</name>
<evidence type="ECO:0000256" key="5">
    <source>
        <dbReference type="ARBA" id="ARBA00022737"/>
    </source>
</evidence>
<dbReference type="EMBL" id="NBSK02000008">
    <property type="protein sequence ID" value="KAJ0189340.1"/>
    <property type="molecule type" value="Genomic_DNA"/>
</dbReference>
<keyword evidence="11" id="KW-1185">Reference proteome</keyword>
<keyword evidence="3" id="KW-0812">Transmembrane</keyword>
<dbReference type="GO" id="GO:0016020">
    <property type="term" value="C:membrane"/>
    <property type="evidence" value="ECO:0007669"/>
    <property type="project" value="UniProtKB-SubCell"/>
</dbReference>
<dbReference type="Pfam" id="PF08263">
    <property type="entry name" value="LRRNT_2"/>
    <property type="match status" value="1"/>
</dbReference>
<evidence type="ECO:0000256" key="1">
    <source>
        <dbReference type="ARBA" id="ARBA00004479"/>
    </source>
</evidence>
<evidence type="ECO:0000313" key="11">
    <source>
        <dbReference type="Proteomes" id="UP000235145"/>
    </source>
</evidence>
<protein>
    <recommendedName>
        <fullName evidence="9">Leucine-rich repeat-containing N-terminal plant-type domain-containing protein</fullName>
    </recommendedName>
</protein>
<dbReference type="Gene3D" id="3.80.10.10">
    <property type="entry name" value="Ribonuclease Inhibitor"/>
    <property type="match status" value="1"/>
</dbReference>
<dbReference type="SUPFAM" id="SSF52058">
    <property type="entry name" value="L domain-like"/>
    <property type="match status" value="1"/>
</dbReference>
<keyword evidence="5" id="KW-0677">Repeat</keyword>
<gene>
    <name evidence="10" type="ORF">LSAT_V11C800409960</name>
</gene>
<feature type="domain" description="Leucine-rich repeat-containing N-terminal plant-type" evidence="9">
    <location>
        <begin position="37"/>
        <end position="74"/>
    </location>
</feature>
<evidence type="ECO:0000256" key="2">
    <source>
        <dbReference type="ARBA" id="ARBA00022614"/>
    </source>
</evidence>
<accession>A0A9R1WUC8</accession>
<comment type="caution">
    <text evidence="10">The sequence shown here is derived from an EMBL/GenBank/DDBJ whole genome shotgun (WGS) entry which is preliminary data.</text>
</comment>
<evidence type="ECO:0000256" key="7">
    <source>
        <dbReference type="ARBA" id="ARBA00023136"/>
    </source>
</evidence>
<dbReference type="Pfam" id="PF00560">
    <property type="entry name" value="LRR_1"/>
    <property type="match status" value="3"/>
</dbReference>
<keyword evidence="2" id="KW-0433">Leucine-rich repeat</keyword>
<dbReference type="AlphaFoldDB" id="A0A9R1WUC8"/>
<evidence type="ECO:0000259" key="9">
    <source>
        <dbReference type="Pfam" id="PF08263"/>
    </source>
</evidence>
<dbReference type="Proteomes" id="UP000235145">
    <property type="component" value="Unassembled WGS sequence"/>
</dbReference>
<organism evidence="10 11">
    <name type="scientific">Lactuca sativa</name>
    <name type="common">Garden lettuce</name>
    <dbReference type="NCBI Taxonomy" id="4236"/>
    <lineage>
        <taxon>Eukaryota</taxon>
        <taxon>Viridiplantae</taxon>
        <taxon>Streptophyta</taxon>
        <taxon>Embryophyta</taxon>
        <taxon>Tracheophyta</taxon>
        <taxon>Spermatophyta</taxon>
        <taxon>Magnoliopsida</taxon>
        <taxon>eudicotyledons</taxon>
        <taxon>Gunneridae</taxon>
        <taxon>Pentapetalae</taxon>
        <taxon>asterids</taxon>
        <taxon>campanulids</taxon>
        <taxon>Asterales</taxon>
        <taxon>Asteraceae</taxon>
        <taxon>Cichorioideae</taxon>
        <taxon>Cichorieae</taxon>
        <taxon>Lactucinae</taxon>
        <taxon>Lactuca</taxon>
    </lineage>
</organism>
<dbReference type="PANTHER" id="PTHR48063:SF106">
    <property type="entry name" value="LEUCINE-RICH REPEAT DOMAIN, L DOMAIN-LIKE PROTEIN-RELATED"/>
    <property type="match status" value="1"/>
</dbReference>
<evidence type="ECO:0000256" key="6">
    <source>
        <dbReference type="ARBA" id="ARBA00022989"/>
    </source>
</evidence>
<keyword evidence="7" id="KW-0472">Membrane</keyword>
<keyword evidence="4" id="KW-0732">Signal</keyword>
<keyword evidence="8" id="KW-0325">Glycoprotein</keyword>
<evidence type="ECO:0000256" key="3">
    <source>
        <dbReference type="ARBA" id="ARBA00022692"/>
    </source>
</evidence>
<dbReference type="InterPro" id="IPR001611">
    <property type="entry name" value="Leu-rich_rpt"/>
</dbReference>
<dbReference type="InterPro" id="IPR013210">
    <property type="entry name" value="LRR_N_plant-typ"/>
</dbReference>
<evidence type="ECO:0000256" key="8">
    <source>
        <dbReference type="ARBA" id="ARBA00023180"/>
    </source>
</evidence>
<dbReference type="InterPro" id="IPR032675">
    <property type="entry name" value="LRR_dom_sf"/>
</dbReference>
<sequence>MENRRGLGLRLIFVCVFLFATTYTCLGIGNVSVICSEHERLALLNFKHSIQDPFEMLSSWVGNECCMWEGIQCDGVTGNVQRLKLNADSYYDFFTRNKVSSSLAELRHLKYLDLSGNGFFLGSQIPEFIGSFKQLTYLNLFDAGFEGIIPPQIGNLSNLKMFDCGLDRTHLSSPRLNFSTLSNIQHLDLSYNPLGGIFLSFLTNMSSLRVLDLSDTMLNSSLPIMPKLLELHLDIFLITSLSRLSMLESGDSATCNS</sequence>
<evidence type="ECO:0000256" key="4">
    <source>
        <dbReference type="ARBA" id="ARBA00022729"/>
    </source>
</evidence>
<dbReference type="PANTHER" id="PTHR48063">
    <property type="entry name" value="LRR RECEPTOR-LIKE KINASE"/>
    <property type="match status" value="1"/>
</dbReference>
<proteinExistence type="predicted"/>
<keyword evidence="6" id="KW-1133">Transmembrane helix</keyword>
<reference evidence="10 11" key="1">
    <citation type="journal article" date="2017" name="Nat. Commun.">
        <title>Genome assembly with in vitro proximity ligation data and whole-genome triplication in lettuce.</title>
        <authorList>
            <person name="Reyes-Chin-Wo S."/>
            <person name="Wang Z."/>
            <person name="Yang X."/>
            <person name="Kozik A."/>
            <person name="Arikit S."/>
            <person name="Song C."/>
            <person name="Xia L."/>
            <person name="Froenicke L."/>
            <person name="Lavelle D.O."/>
            <person name="Truco M.J."/>
            <person name="Xia R."/>
            <person name="Zhu S."/>
            <person name="Xu C."/>
            <person name="Xu H."/>
            <person name="Xu X."/>
            <person name="Cox K."/>
            <person name="Korf I."/>
            <person name="Meyers B.C."/>
            <person name="Michelmore R.W."/>
        </authorList>
    </citation>
    <scope>NUCLEOTIDE SEQUENCE [LARGE SCALE GENOMIC DNA]</scope>
    <source>
        <strain evidence="11">cv. Salinas</strain>
        <tissue evidence="10">Seedlings</tissue>
    </source>
</reference>
<dbReference type="InterPro" id="IPR046956">
    <property type="entry name" value="RLP23-like"/>
</dbReference>